<reference evidence="2" key="2">
    <citation type="submission" date="2025-08" db="UniProtKB">
        <authorList>
            <consortium name="Ensembl"/>
        </authorList>
    </citation>
    <scope>IDENTIFICATION</scope>
    <source>
        <strain evidence="2">Hd-rR</strain>
    </source>
</reference>
<evidence type="ECO:0000256" key="1">
    <source>
        <dbReference type="PROSITE-ProRule" id="PRU00461"/>
    </source>
</evidence>
<dbReference type="Ensembl" id="ENSORLT00000044099.1">
    <property type="protein sequence ID" value="ENSORLP00000041659.1"/>
    <property type="gene ID" value="ENSORLG00000028739.1"/>
</dbReference>
<dbReference type="InParanoid" id="A0A3B3IC64"/>
<dbReference type="InterPro" id="IPR011042">
    <property type="entry name" value="6-blade_b-propeller_TolB-like"/>
</dbReference>
<dbReference type="AlphaFoldDB" id="A0A3B3IC64"/>
<feature type="repeat" description="LDL-receptor class B" evidence="1">
    <location>
        <begin position="68"/>
        <end position="110"/>
    </location>
</feature>
<dbReference type="Proteomes" id="UP000001038">
    <property type="component" value="Chromosome 5"/>
</dbReference>
<reference evidence="2" key="3">
    <citation type="submission" date="2025-09" db="UniProtKB">
        <authorList>
            <consortium name="Ensembl"/>
        </authorList>
    </citation>
    <scope>IDENTIFICATION</scope>
    <source>
        <strain evidence="2">Hd-rR</strain>
    </source>
</reference>
<dbReference type="InterPro" id="IPR050778">
    <property type="entry name" value="Cueball_EGF_LRP_Nidogen"/>
</dbReference>
<proteinExistence type="predicted"/>
<dbReference type="InterPro" id="IPR000033">
    <property type="entry name" value="LDLR_classB_rpt"/>
</dbReference>
<keyword evidence="3" id="KW-1185">Reference proteome</keyword>
<dbReference type="Pfam" id="PF00058">
    <property type="entry name" value="Ldl_recept_b"/>
    <property type="match status" value="2"/>
</dbReference>
<dbReference type="PANTHER" id="PTHR46513">
    <property type="entry name" value="VITELLOGENIN RECEPTOR-LIKE PROTEIN-RELATED-RELATED"/>
    <property type="match status" value="1"/>
</dbReference>
<dbReference type="STRING" id="8090.ENSORLP00000041659"/>
<feature type="repeat" description="LDL-receptor class B" evidence="1">
    <location>
        <begin position="25"/>
        <end position="67"/>
    </location>
</feature>
<evidence type="ECO:0000313" key="2">
    <source>
        <dbReference type="Ensembl" id="ENSORLP00000041659.1"/>
    </source>
</evidence>
<accession>A0A3B3IC64</accession>
<reference evidence="2 3" key="1">
    <citation type="journal article" date="2007" name="Nature">
        <title>The medaka draft genome and insights into vertebrate genome evolution.</title>
        <authorList>
            <person name="Kasahara M."/>
            <person name="Naruse K."/>
            <person name="Sasaki S."/>
            <person name="Nakatani Y."/>
            <person name="Qu W."/>
            <person name="Ahsan B."/>
            <person name="Yamada T."/>
            <person name="Nagayasu Y."/>
            <person name="Doi K."/>
            <person name="Kasai Y."/>
            <person name="Jindo T."/>
            <person name="Kobayashi D."/>
            <person name="Shimada A."/>
            <person name="Toyoda A."/>
            <person name="Kuroki Y."/>
            <person name="Fujiyama A."/>
            <person name="Sasaki T."/>
            <person name="Shimizu A."/>
            <person name="Asakawa S."/>
            <person name="Shimizu N."/>
            <person name="Hashimoto S."/>
            <person name="Yang J."/>
            <person name="Lee Y."/>
            <person name="Matsushima K."/>
            <person name="Sugano S."/>
            <person name="Sakaizumi M."/>
            <person name="Narita T."/>
            <person name="Ohishi K."/>
            <person name="Haga S."/>
            <person name="Ohta F."/>
            <person name="Nomoto H."/>
            <person name="Nogata K."/>
            <person name="Morishita T."/>
            <person name="Endo T."/>
            <person name="Shin-I T."/>
            <person name="Takeda H."/>
            <person name="Morishita S."/>
            <person name="Kohara Y."/>
        </authorList>
    </citation>
    <scope>NUCLEOTIDE SEQUENCE [LARGE SCALE GENOMIC DNA]</scope>
    <source>
        <strain evidence="2 3">Hd-rR</strain>
    </source>
</reference>
<feature type="repeat" description="LDL-receptor class B" evidence="1">
    <location>
        <begin position="155"/>
        <end position="198"/>
    </location>
</feature>
<name>A0A3B3IC64_ORYLA</name>
<protein>
    <submittedName>
        <fullName evidence="2">Uncharacterized protein</fullName>
    </submittedName>
</protein>
<dbReference type="PROSITE" id="PS51120">
    <property type="entry name" value="LDLRB"/>
    <property type="match status" value="4"/>
</dbReference>
<dbReference type="Gene3D" id="2.120.10.30">
    <property type="entry name" value="TolB, C-terminal domain"/>
    <property type="match status" value="1"/>
</dbReference>
<sequence length="237" mass="27431">MANTDGTNRSILFTNQKGPVGEKNDTIYWVDMGLSTISRAKRDQTWREDVVTNGIGRVEGIAVDWIAGNIYWTDQGFDVIEVARLNGSFRYVVISQGLDKPRAIAVHPERGYLFWTEWGQYPRIERSRLDGTQRAVLVNVSISWPNGISIDYEEGRLYWCDARTDKIERINLETGENREMVLASNNMDMFSVSVFESYIYWSDRSAGRNFEPHFWRMLWSLCIFNDVRVFAVIQDAC</sequence>
<organism evidence="2 3">
    <name type="scientific">Oryzias latipes</name>
    <name type="common">Japanese rice fish</name>
    <name type="synonym">Japanese killifish</name>
    <dbReference type="NCBI Taxonomy" id="8090"/>
    <lineage>
        <taxon>Eukaryota</taxon>
        <taxon>Metazoa</taxon>
        <taxon>Chordata</taxon>
        <taxon>Craniata</taxon>
        <taxon>Vertebrata</taxon>
        <taxon>Euteleostomi</taxon>
        <taxon>Actinopterygii</taxon>
        <taxon>Neopterygii</taxon>
        <taxon>Teleostei</taxon>
        <taxon>Neoteleostei</taxon>
        <taxon>Acanthomorphata</taxon>
        <taxon>Ovalentaria</taxon>
        <taxon>Atherinomorphae</taxon>
        <taxon>Beloniformes</taxon>
        <taxon>Adrianichthyidae</taxon>
        <taxon>Oryziinae</taxon>
        <taxon>Oryzias</taxon>
    </lineage>
</organism>
<dbReference type="Bgee" id="ENSORLG00000028739">
    <property type="expression patterns" value="Expressed in bone element and 10 other cell types or tissues"/>
</dbReference>
<evidence type="ECO:0000313" key="3">
    <source>
        <dbReference type="Proteomes" id="UP000001038"/>
    </source>
</evidence>
<feature type="repeat" description="LDL-receptor class B" evidence="1">
    <location>
        <begin position="111"/>
        <end position="154"/>
    </location>
</feature>
<dbReference type="SMART" id="SM00135">
    <property type="entry name" value="LY"/>
    <property type="match status" value="4"/>
</dbReference>
<dbReference type="GeneTree" id="ENSGT00940000166355"/>
<dbReference type="SUPFAM" id="SSF63825">
    <property type="entry name" value="YWTD domain"/>
    <property type="match status" value="1"/>
</dbReference>
<dbReference type="FunFam" id="2.120.10.30:FF:000012">
    <property type="entry name" value="Low density lipoprotein receptor-related protein 1"/>
    <property type="match status" value="1"/>
</dbReference>
<dbReference type="PANTHER" id="PTHR46513:SF37">
    <property type="entry name" value="LDL RECEPTOR RELATED PROTEIN 1-RELATED"/>
    <property type="match status" value="1"/>
</dbReference>